<dbReference type="Gene3D" id="3.30.530.20">
    <property type="match status" value="1"/>
</dbReference>
<name>A0A853DKA5_9MICO</name>
<sequence length="165" mass="18883">MVDGTAEQLSVTRFVDAPPAAVFDVLAHPTRHQETDPAPWRWVREPQQPDPITHAGQVFTMNMYLERVGGDYRIDNMVTAFEPPRLIAWRPGSVRDGELHLGGWEWRYDLVPEDEGTRVTLTYDWGDTSAQTRKDFGRMPPWPPEYLQESIDQLATTCESARTGR</sequence>
<gene>
    <name evidence="1" type="ORF">HNR15_002377</name>
</gene>
<evidence type="ECO:0000313" key="2">
    <source>
        <dbReference type="Proteomes" id="UP000571817"/>
    </source>
</evidence>
<evidence type="ECO:0000313" key="1">
    <source>
        <dbReference type="EMBL" id="NYJ75414.1"/>
    </source>
</evidence>
<dbReference type="InterPro" id="IPR019587">
    <property type="entry name" value="Polyketide_cyclase/dehydratase"/>
</dbReference>
<dbReference type="EMBL" id="JACCFW010000001">
    <property type="protein sequence ID" value="NYJ75414.1"/>
    <property type="molecule type" value="Genomic_DNA"/>
</dbReference>
<dbReference type="SUPFAM" id="SSF55961">
    <property type="entry name" value="Bet v1-like"/>
    <property type="match status" value="1"/>
</dbReference>
<keyword evidence="2" id="KW-1185">Reference proteome</keyword>
<dbReference type="AlphaFoldDB" id="A0A853DKA5"/>
<dbReference type="RefSeq" id="WP_179482059.1">
    <property type="nucleotide sequence ID" value="NZ_JACCFW010000001.1"/>
</dbReference>
<dbReference type="InterPro" id="IPR023393">
    <property type="entry name" value="START-like_dom_sf"/>
</dbReference>
<proteinExistence type="predicted"/>
<protein>
    <submittedName>
        <fullName evidence="1">Uncharacterized protein YndB with AHSA1/START domain</fullName>
    </submittedName>
</protein>
<comment type="caution">
    <text evidence="1">The sequence shown here is derived from an EMBL/GenBank/DDBJ whole genome shotgun (WGS) entry which is preliminary data.</text>
</comment>
<dbReference type="Proteomes" id="UP000571817">
    <property type="component" value="Unassembled WGS sequence"/>
</dbReference>
<reference evidence="1 2" key="1">
    <citation type="submission" date="2020-07" db="EMBL/GenBank/DDBJ databases">
        <title>Sequencing the genomes of 1000 actinobacteria strains.</title>
        <authorList>
            <person name="Klenk H.-P."/>
        </authorList>
    </citation>
    <scope>NUCLEOTIDE SEQUENCE [LARGE SCALE GENOMIC DNA]</scope>
    <source>
        <strain evidence="1 2">DSM 29531</strain>
    </source>
</reference>
<accession>A0A853DKA5</accession>
<dbReference type="Pfam" id="PF10604">
    <property type="entry name" value="Polyketide_cyc2"/>
    <property type="match status" value="1"/>
</dbReference>
<organism evidence="1 2">
    <name type="scientific">Allobranchiibius huperziae</name>
    <dbReference type="NCBI Taxonomy" id="1874116"/>
    <lineage>
        <taxon>Bacteria</taxon>
        <taxon>Bacillati</taxon>
        <taxon>Actinomycetota</taxon>
        <taxon>Actinomycetes</taxon>
        <taxon>Micrococcales</taxon>
        <taxon>Dermacoccaceae</taxon>
        <taxon>Allobranchiibius</taxon>
    </lineage>
</organism>